<feature type="transmembrane region" description="Helical" evidence="8">
    <location>
        <begin position="434"/>
        <end position="450"/>
    </location>
</feature>
<keyword evidence="6" id="KW-0408">Iron</keyword>
<dbReference type="SFLD" id="SFLDG01123">
    <property type="entry name" value="methyltransferase_(Class_B)"/>
    <property type="match status" value="1"/>
</dbReference>
<keyword evidence="2" id="KW-0489">Methyltransferase</keyword>
<keyword evidence="7" id="KW-0411">Iron-sulfur</keyword>
<evidence type="ECO:0000256" key="6">
    <source>
        <dbReference type="ARBA" id="ARBA00023004"/>
    </source>
</evidence>
<dbReference type="GO" id="GO:0003824">
    <property type="term" value="F:catalytic activity"/>
    <property type="evidence" value="ECO:0007669"/>
    <property type="project" value="InterPro"/>
</dbReference>
<evidence type="ECO:0000313" key="12">
    <source>
        <dbReference type="Proteomes" id="UP000285961"/>
    </source>
</evidence>
<keyword evidence="8" id="KW-0812">Transmembrane</keyword>
<evidence type="ECO:0000256" key="7">
    <source>
        <dbReference type="ARBA" id="ARBA00023014"/>
    </source>
</evidence>
<dbReference type="Pfam" id="PF02310">
    <property type="entry name" value="B12-binding"/>
    <property type="match status" value="1"/>
</dbReference>
<dbReference type="SMART" id="SM00729">
    <property type="entry name" value="Elp3"/>
    <property type="match status" value="1"/>
</dbReference>
<comment type="caution">
    <text evidence="11">The sequence shown here is derived from an EMBL/GenBank/DDBJ whole genome shotgun (WGS) entry which is preliminary data.</text>
</comment>
<dbReference type="SUPFAM" id="SSF52242">
    <property type="entry name" value="Cobalamin (vitamin B12)-binding domain"/>
    <property type="match status" value="1"/>
</dbReference>
<evidence type="ECO:0000256" key="3">
    <source>
        <dbReference type="ARBA" id="ARBA00022679"/>
    </source>
</evidence>
<keyword evidence="8" id="KW-1133">Transmembrane helix</keyword>
<evidence type="ECO:0000256" key="4">
    <source>
        <dbReference type="ARBA" id="ARBA00022691"/>
    </source>
</evidence>
<evidence type="ECO:0000256" key="8">
    <source>
        <dbReference type="SAM" id="Phobius"/>
    </source>
</evidence>
<dbReference type="SFLD" id="SFLDG01082">
    <property type="entry name" value="B12-binding_domain_containing"/>
    <property type="match status" value="1"/>
</dbReference>
<dbReference type="PROSITE" id="PS51332">
    <property type="entry name" value="B12_BINDING"/>
    <property type="match status" value="1"/>
</dbReference>
<reference evidence="11 12" key="1">
    <citation type="journal article" date="2017" name="ISME J.">
        <title>Energy and carbon metabolisms in a deep terrestrial subsurface fluid microbial community.</title>
        <authorList>
            <person name="Momper L."/>
            <person name="Jungbluth S.P."/>
            <person name="Lee M.D."/>
            <person name="Amend J.P."/>
        </authorList>
    </citation>
    <scope>NUCLEOTIDE SEQUENCE [LARGE SCALE GENOMIC DNA]</scope>
    <source>
        <strain evidence="11">SURF_17</strain>
    </source>
</reference>
<keyword evidence="8" id="KW-0472">Membrane</keyword>
<dbReference type="Gene3D" id="3.40.50.280">
    <property type="entry name" value="Cobalamin-binding domain"/>
    <property type="match status" value="1"/>
</dbReference>
<evidence type="ECO:0000256" key="2">
    <source>
        <dbReference type="ARBA" id="ARBA00022603"/>
    </source>
</evidence>
<feature type="domain" description="B12-binding" evidence="9">
    <location>
        <begin position="1"/>
        <end position="127"/>
    </location>
</feature>
<proteinExistence type="predicted"/>
<name>A0A419EYY7_9BACT</name>
<dbReference type="SFLD" id="SFLDS00029">
    <property type="entry name" value="Radical_SAM"/>
    <property type="match status" value="1"/>
</dbReference>
<dbReference type="InterPro" id="IPR023404">
    <property type="entry name" value="rSAM_horseshoe"/>
</dbReference>
<dbReference type="InterPro" id="IPR051198">
    <property type="entry name" value="BchE-like"/>
</dbReference>
<keyword evidence="3" id="KW-0808">Transferase</keyword>
<feature type="domain" description="Radical SAM core" evidence="10">
    <location>
        <begin position="169"/>
        <end position="414"/>
    </location>
</feature>
<dbReference type="PROSITE" id="PS51918">
    <property type="entry name" value="RADICAL_SAM"/>
    <property type="match status" value="1"/>
</dbReference>
<evidence type="ECO:0000256" key="5">
    <source>
        <dbReference type="ARBA" id="ARBA00022723"/>
    </source>
</evidence>
<keyword evidence="5" id="KW-0479">Metal-binding</keyword>
<evidence type="ECO:0000259" key="9">
    <source>
        <dbReference type="PROSITE" id="PS51332"/>
    </source>
</evidence>
<dbReference type="PANTHER" id="PTHR43409">
    <property type="entry name" value="ANAEROBIC MAGNESIUM-PROTOPORPHYRIN IX MONOMETHYL ESTER CYCLASE-RELATED"/>
    <property type="match status" value="1"/>
</dbReference>
<dbReference type="InterPro" id="IPR036724">
    <property type="entry name" value="Cobalamin-bd_sf"/>
</dbReference>
<dbReference type="GO" id="GO:0051539">
    <property type="term" value="F:4 iron, 4 sulfur cluster binding"/>
    <property type="evidence" value="ECO:0007669"/>
    <property type="project" value="UniProtKB-KW"/>
</dbReference>
<dbReference type="InterPro" id="IPR034466">
    <property type="entry name" value="Methyltransferase_Class_B"/>
</dbReference>
<dbReference type="InterPro" id="IPR058240">
    <property type="entry name" value="rSAM_sf"/>
</dbReference>
<dbReference type="GO" id="GO:0046872">
    <property type="term" value="F:metal ion binding"/>
    <property type="evidence" value="ECO:0007669"/>
    <property type="project" value="UniProtKB-KW"/>
</dbReference>
<protein>
    <submittedName>
        <fullName evidence="11">Radical SAM protein</fullName>
    </submittedName>
</protein>
<accession>A0A419EYY7</accession>
<dbReference type="CDD" id="cd01335">
    <property type="entry name" value="Radical_SAM"/>
    <property type="match status" value="1"/>
</dbReference>
<dbReference type="Pfam" id="PF04055">
    <property type="entry name" value="Radical_SAM"/>
    <property type="match status" value="1"/>
</dbReference>
<dbReference type="SUPFAM" id="SSF102114">
    <property type="entry name" value="Radical SAM enzymes"/>
    <property type="match status" value="1"/>
</dbReference>
<gene>
    <name evidence="11" type="ORF">C4532_09475</name>
</gene>
<dbReference type="EMBL" id="QZKI01000071">
    <property type="protein sequence ID" value="RJP70317.1"/>
    <property type="molecule type" value="Genomic_DNA"/>
</dbReference>
<sequence length="470" mass="54107">MAKVLFVQNIFFELIGTMSLSAYLRSRGHRVDLIIETSPARILEHINGTNPDVIAFSSVTGQHKTVIGISSAIKQTFPKLPIVMGGAHPTFFPEIIEKEPIDIVCRGEGEEAMADLMDRLDAGADITDIPNLWVKKEGSIVKNDVRPLVEDLDSLPYPDRTIYDKYPYLSTHPVRRFMSGRGCPYECNFCFNHALRQLYHGKGRFVRMRSQEKVIEEIKQVAELYPTMKRVKFEDDTFTLSKGWALRFLQEYKEQVHMPFACYSRADCVDDELARALKDAGCDRLDFGLETGSERIRNEILNKRLTDEQIVKAAEVLRRHGIPFGTANMFGLPGETLEDALETLKLNLKIRPYDVWGAVFQPYPGTECGRYVMEKGYCRTLDVNDIRNDYQTDSLLVQEDIREVVNLHKFFYLLVMFPASMKVIRPLLSLPGNFMFTFIHRILYFWGYATRTKGNVKQIFNDIRMAMKYK</sequence>
<evidence type="ECO:0000256" key="1">
    <source>
        <dbReference type="ARBA" id="ARBA00001966"/>
    </source>
</evidence>
<dbReference type="CDD" id="cd02068">
    <property type="entry name" value="radical_SAM_B12_BD"/>
    <property type="match status" value="1"/>
</dbReference>
<evidence type="ECO:0000259" key="10">
    <source>
        <dbReference type="PROSITE" id="PS51918"/>
    </source>
</evidence>
<organism evidence="11 12">
    <name type="scientific">Candidatus Abyssobacteria bacterium SURF_17</name>
    <dbReference type="NCBI Taxonomy" id="2093361"/>
    <lineage>
        <taxon>Bacteria</taxon>
        <taxon>Pseudomonadati</taxon>
        <taxon>Candidatus Hydrogenedentota</taxon>
        <taxon>Candidatus Abyssobacteria</taxon>
    </lineage>
</organism>
<dbReference type="InterPro" id="IPR006638">
    <property type="entry name" value="Elp3/MiaA/NifB-like_rSAM"/>
</dbReference>
<comment type="cofactor">
    <cofactor evidence="1">
        <name>[4Fe-4S] cluster</name>
        <dbReference type="ChEBI" id="CHEBI:49883"/>
    </cofactor>
</comment>
<dbReference type="AlphaFoldDB" id="A0A419EYY7"/>
<dbReference type="Proteomes" id="UP000285961">
    <property type="component" value="Unassembled WGS sequence"/>
</dbReference>
<keyword evidence="4" id="KW-0949">S-adenosyl-L-methionine</keyword>
<evidence type="ECO:0000313" key="11">
    <source>
        <dbReference type="EMBL" id="RJP70317.1"/>
    </source>
</evidence>
<dbReference type="InterPro" id="IPR007197">
    <property type="entry name" value="rSAM"/>
</dbReference>
<dbReference type="Gene3D" id="3.80.30.20">
    <property type="entry name" value="tm_1862 like domain"/>
    <property type="match status" value="1"/>
</dbReference>
<dbReference type="PANTHER" id="PTHR43409:SF7">
    <property type="entry name" value="BLL1977 PROTEIN"/>
    <property type="match status" value="1"/>
</dbReference>
<dbReference type="GO" id="GO:0031419">
    <property type="term" value="F:cobalamin binding"/>
    <property type="evidence" value="ECO:0007669"/>
    <property type="project" value="InterPro"/>
</dbReference>
<dbReference type="InterPro" id="IPR006158">
    <property type="entry name" value="Cobalamin-bd"/>
</dbReference>